<dbReference type="AlphaFoldDB" id="A0A3Q9UZ10"/>
<keyword evidence="3" id="KW-0812">Transmembrane</keyword>
<dbReference type="InterPro" id="IPR007060">
    <property type="entry name" value="FtsL/DivIC"/>
</dbReference>
<evidence type="ECO:0000313" key="4">
    <source>
        <dbReference type="EMBL" id="AZZ52493.1"/>
    </source>
</evidence>
<evidence type="ECO:0000256" key="2">
    <source>
        <dbReference type="SAM" id="MobiDB-lite"/>
    </source>
</evidence>
<name>A0A3Q9UZ10_9MICO</name>
<dbReference type="Proteomes" id="UP000285317">
    <property type="component" value="Chromosome"/>
</dbReference>
<dbReference type="EMBL" id="CP028137">
    <property type="protein sequence ID" value="AZZ52493.1"/>
    <property type="molecule type" value="Genomic_DNA"/>
</dbReference>
<feature type="compositionally biased region" description="Low complexity" evidence="2">
    <location>
        <begin position="31"/>
        <end position="76"/>
    </location>
</feature>
<evidence type="ECO:0008006" key="6">
    <source>
        <dbReference type="Google" id="ProtNLM"/>
    </source>
</evidence>
<evidence type="ECO:0000256" key="1">
    <source>
        <dbReference type="SAM" id="Coils"/>
    </source>
</evidence>
<feature type="coiled-coil region" evidence="1">
    <location>
        <begin position="131"/>
        <end position="158"/>
    </location>
</feature>
<proteinExistence type="predicted"/>
<gene>
    <name evidence="4" type="ORF">C1I64_10855</name>
</gene>
<reference evidence="5" key="1">
    <citation type="submission" date="2018-03" db="EMBL/GenBank/DDBJ databases">
        <title>Bacteriophage NCPPB3778 and a type I-E CRISPR drive the evolution of the US Biological Select Agent, Rathayibacter toxicus.</title>
        <authorList>
            <person name="Davis E.W.II."/>
            <person name="Tabima J.F."/>
            <person name="Weisberg A.J."/>
            <person name="Dantas Lopes L."/>
            <person name="Wiseman M.S."/>
            <person name="Wiseman M.S."/>
            <person name="Pupko T."/>
            <person name="Belcher M.S."/>
            <person name="Sechler A.J."/>
            <person name="Tancos M.A."/>
            <person name="Schroeder B.K."/>
            <person name="Murray T.D."/>
            <person name="Luster D.G."/>
            <person name="Schneider W.L."/>
            <person name="Rogers E."/>
            <person name="Andreote F.D."/>
            <person name="Grunwald N.J."/>
            <person name="Putnam M.L."/>
            <person name="Chang J.H."/>
        </authorList>
    </citation>
    <scope>NUCLEOTIDE SEQUENCE [LARGE SCALE GENOMIC DNA]</scope>
    <source>
        <strain evidence="5">DSM 15932</strain>
    </source>
</reference>
<dbReference type="KEGG" id="rfs:C1I64_10855"/>
<feature type="transmembrane region" description="Helical" evidence="3">
    <location>
        <begin position="109"/>
        <end position="128"/>
    </location>
</feature>
<keyword evidence="3" id="KW-0472">Membrane</keyword>
<accession>A0A3Q9UZ10</accession>
<keyword evidence="1" id="KW-0175">Coiled coil</keyword>
<sequence length="238" mass="24535">MARPPRRPSTPGSAPRRPAAAETPDSTASVPGSSKTAAAKPAASKPSASNTSASKKPASKPAGSSSAASKRPGAKPGSSAPKSSRTPRAKQPPVTPSSAWVAGVRGSGFTLLVMGIMILAVVVLAPSVKNFVEQRAEIAELQRSVDAAKTQSQNLDEQRVRWSDPAFIRAQARERLYFVMPGEVSYLVLDDIAVAQQAAQPASNSVQKTPSDWAGSLLSSIAVSGLGDPTTAELTPTP</sequence>
<evidence type="ECO:0000256" key="3">
    <source>
        <dbReference type="SAM" id="Phobius"/>
    </source>
</evidence>
<keyword evidence="3" id="KW-1133">Transmembrane helix</keyword>
<organism evidence="4 5">
    <name type="scientific">Rathayibacter festucae DSM 15932</name>
    <dbReference type="NCBI Taxonomy" id="1328866"/>
    <lineage>
        <taxon>Bacteria</taxon>
        <taxon>Bacillati</taxon>
        <taxon>Actinomycetota</taxon>
        <taxon>Actinomycetes</taxon>
        <taxon>Micrococcales</taxon>
        <taxon>Microbacteriaceae</taxon>
        <taxon>Rathayibacter</taxon>
    </lineage>
</organism>
<dbReference type="Pfam" id="PF04977">
    <property type="entry name" value="DivIC"/>
    <property type="match status" value="1"/>
</dbReference>
<evidence type="ECO:0000313" key="5">
    <source>
        <dbReference type="Proteomes" id="UP000285317"/>
    </source>
</evidence>
<protein>
    <recommendedName>
        <fullName evidence="6">Septum formation initiator</fullName>
    </recommendedName>
</protein>
<feature type="region of interest" description="Disordered" evidence="2">
    <location>
        <begin position="1"/>
        <end position="100"/>
    </location>
</feature>